<evidence type="ECO:0000313" key="1">
    <source>
        <dbReference type="EMBL" id="KAI5677353.1"/>
    </source>
</evidence>
<accession>A0ACC0BXS9</accession>
<gene>
    <name evidence="1" type="ORF">M9H77_08303</name>
</gene>
<reference evidence="2" key="1">
    <citation type="journal article" date="2023" name="Nat. Plants">
        <title>Single-cell RNA sequencing provides a high-resolution roadmap for understanding the multicellular compartmentation of specialized metabolism.</title>
        <authorList>
            <person name="Sun S."/>
            <person name="Shen X."/>
            <person name="Li Y."/>
            <person name="Li Y."/>
            <person name="Wang S."/>
            <person name="Li R."/>
            <person name="Zhang H."/>
            <person name="Shen G."/>
            <person name="Guo B."/>
            <person name="Wei J."/>
            <person name="Xu J."/>
            <person name="St-Pierre B."/>
            <person name="Chen S."/>
            <person name="Sun C."/>
        </authorList>
    </citation>
    <scope>NUCLEOTIDE SEQUENCE [LARGE SCALE GENOMIC DNA]</scope>
</reference>
<proteinExistence type="predicted"/>
<comment type="caution">
    <text evidence="1">The sequence shown here is derived from an EMBL/GenBank/DDBJ whole genome shotgun (WGS) entry which is preliminary data.</text>
</comment>
<evidence type="ECO:0000313" key="2">
    <source>
        <dbReference type="Proteomes" id="UP001060085"/>
    </source>
</evidence>
<organism evidence="1 2">
    <name type="scientific">Catharanthus roseus</name>
    <name type="common">Madagascar periwinkle</name>
    <name type="synonym">Vinca rosea</name>
    <dbReference type="NCBI Taxonomy" id="4058"/>
    <lineage>
        <taxon>Eukaryota</taxon>
        <taxon>Viridiplantae</taxon>
        <taxon>Streptophyta</taxon>
        <taxon>Embryophyta</taxon>
        <taxon>Tracheophyta</taxon>
        <taxon>Spermatophyta</taxon>
        <taxon>Magnoliopsida</taxon>
        <taxon>eudicotyledons</taxon>
        <taxon>Gunneridae</taxon>
        <taxon>Pentapetalae</taxon>
        <taxon>asterids</taxon>
        <taxon>lamiids</taxon>
        <taxon>Gentianales</taxon>
        <taxon>Apocynaceae</taxon>
        <taxon>Rauvolfioideae</taxon>
        <taxon>Vinceae</taxon>
        <taxon>Catharanthinae</taxon>
        <taxon>Catharanthus</taxon>
    </lineage>
</organism>
<name>A0ACC0BXS9_CATRO</name>
<dbReference type="EMBL" id="CM044702">
    <property type="protein sequence ID" value="KAI5677353.1"/>
    <property type="molecule type" value="Genomic_DNA"/>
</dbReference>
<dbReference type="Proteomes" id="UP001060085">
    <property type="component" value="Linkage Group LG02"/>
</dbReference>
<sequence length="145" mass="16589">MLLKTFYFFLLSYFSNTIYPKPLEFTAMCSKLASSSSSVASQKPFLRLEESTDAFFDFSYFAQLVGEGKLDNKENYLFASTRLLDDQSATSENIFWKQYTDTLLDFSYSGKLVVEGKLDMAENFLSAFTGLLDYENATSENLLEY</sequence>
<protein>
    <submittedName>
        <fullName evidence="1">Uncharacterized protein</fullName>
    </submittedName>
</protein>
<keyword evidence="2" id="KW-1185">Reference proteome</keyword>